<dbReference type="RefSeq" id="WP_290235537.1">
    <property type="nucleotide sequence ID" value="NZ_JAUFPZ010000002.1"/>
</dbReference>
<accession>A0ABV8H992</accession>
<reference evidence="2" key="1">
    <citation type="journal article" date="2019" name="Int. J. Syst. Evol. Microbiol.">
        <title>The Global Catalogue of Microorganisms (GCM) 10K type strain sequencing project: providing services to taxonomists for standard genome sequencing and annotation.</title>
        <authorList>
            <consortium name="The Broad Institute Genomics Platform"/>
            <consortium name="The Broad Institute Genome Sequencing Center for Infectious Disease"/>
            <person name="Wu L."/>
            <person name="Ma J."/>
        </authorList>
    </citation>
    <scope>NUCLEOTIDE SEQUENCE [LARGE SCALE GENOMIC DNA]</scope>
    <source>
        <strain evidence="2">CECT 9128</strain>
    </source>
</reference>
<comment type="caution">
    <text evidence="1">The sequence shown here is derived from an EMBL/GenBank/DDBJ whole genome shotgun (WGS) entry which is preliminary data.</text>
</comment>
<gene>
    <name evidence="1" type="ORF">ACFOS1_05570</name>
</gene>
<dbReference type="Pfam" id="PF14092">
    <property type="entry name" value="DUF4270"/>
    <property type="match status" value="1"/>
</dbReference>
<dbReference type="Proteomes" id="UP001595793">
    <property type="component" value="Unassembled WGS sequence"/>
</dbReference>
<evidence type="ECO:0000313" key="2">
    <source>
        <dbReference type="Proteomes" id="UP001595793"/>
    </source>
</evidence>
<sequence>MNLYRRILKIATVPVVIFLLASCDEDFSNVGGEVIGNPSGVEVREYDINAYTVDLKSIESNRNFLVGVSPNQITHYPRLLGVYNHPVFGQKLASVLSQVSISQTSPQFPDGAILDSVVLNMPYYSRETRNADGDSEYTLDSIYGSGAFKLSIYESNYFLSDYDPDQNFEKRQKYYSDQQDVFEQFLNDDPIYVNENFTPSANRIRIIRPNGEGENDTVYNAPSLRVKLDKEFFQQKIFDKEGSQELSSQSNFKDYFRGLFLKAEPVGNSGSMILFNFASSSGVKMYYSYEEETTDDEDQTVDVKVIDSLGLNFTGNRVNTFKGEYPQQVQEDIANRSDNLYIDGGEGTIGVVELFNDVELEDLRAENLIINEANLELYLKSDEMGGAEEPSRIYLYDIDNNSVLVDYNINQSDVNQNAFNSRLIFSSKPETDEETGVTKYTLRLTQHIFNLIENDSSNVRLGIAVTSNINQAGNIAAKESTPVLTGDNKLDVVPAASAITPEGAVFYGSEASNEDRRFKLRIYYTDADQ</sequence>
<dbReference type="InterPro" id="IPR025366">
    <property type="entry name" value="DUF4270"/>
</dbReference>
<organism evidence="1 2">
    <name type="scientific">Zunongwangia endophytica</name>
    <dbReference type="NCBI Taxonomy" id="1808945"/>
    <lineage>
        <taxon>Bacteria</taxon>
        <taxon>Pseudomonadati</taxon>
        <taxon>Bacteroidota</taxon>
        <taxon>Flavobacteriia</taxon>
        <taxon>Flavobacteriales</taxon>
        <taxon>Flavobacteriaceae</taxon>
        <taxon>Zunongwangia</taxon>
    </lineage>
</organism>
<proteinExistence type="predicted"/>
<evidence type="ECO:0000313" key="1">
    <source>
        <dbReference type="EMBL" id="MFC4026864.1"/>
    </source>
</evidence>
<name>A0ABV8H992_9FLAO</name>
<keyword evidence="2" id="KW-1185">Reference proteome</keyword>
<dbReference type="PROSITE" id="PS51257">
    <property type="entry name" value="PROKAR_LIPOPROTEIN"/>
    <property type="match status" value="1"/>
</dbReference>
<protein>
    <submittedName>
        <fullName evidence="1">DUF4270 domain-containing protein</fullName>
    </submittedName>
</protein>
<dbReference type="EMBL" id="JBHSAS010000006">
    <property type="protein sequence ID" value="MFC4026864.1"/>
    <property type="molecule type" value="Genomic_DNA"/>
</dbReference>